<reference evidence="2" key="1">
    <citation type="journal article" date="2014" name="Int. J. Syst. Evol. Microbiol.">
        <title>Complete genome sequence of Corynebacterium casei LMG S-19264T (=DSM 44701T), isolated from a smear-ripened cheese.</title>
        <authorList>
            <consortium name="US DOE Joint Genome Institute (JGI-PGF)"/>
            <person name="Walter F."/>
            <person name="Albersmeier A."/>
            <person name="Kalinowski J."/>
            <person name="Ruckert C."/>
        </authorList>
    </citation>
    <scope>NUCLEOTIDE SEQUENCE</scope>
    <source>
        <strain evidence="2">JCM 1480</strain>
    </source>
</reference>
<evidence type="ECO:0008006" key="4">
    <source>
        <dbReference type="Google" id="ProtNLM"/>
    </source>
</evidence>
<evidence type="ECO:0000313" key="3">
    <source>
        <dbReference type="Proteomes" id="UP000648535"/>
    </source>
</evidence>
<evidence type="ECO:0000256" key="1">
    <source>
        <dbReference type="SAM" id="MobiDB-lite"/>
    </source>
</evidence>
<comment type="caution">
    <text evidence="2">The sequence shown here is derived from an EMBL/GenBank/DDBJ whole genome shotgun (WGS) entry which is preliminary data.</text>
</comment>
<feature type="compositionally biased region" description="Acidic residues" evidence="1">
    <location>
        <begin position="32"/>
        <end position="44"/>
    </location>
</feature>
<dbReference type="EMBL" id="BMOI01000001">
    <property type="protein sequence ID" value="GGK90625.1"/>
    <property type="molecule type" value="Genomic_DNA"/>
</dbReference>
<dbReference type="Proteomes" id="UP000648535">
    <property type="component" value="Unassembled WGS sequence"/>
</dbReference>
<evidence type="ECO:0000313" key="2">
    <source>
        <dbReference type="EMBL" id="GGK90625.1"/>
    </source>
</evidence>
<dbReference type="InterPro" id="IPR022183">
    <property type="entry name" value="DUF3710"/>
</dbReference>
<feature type="compositionally biased region" description="Basic and acidic residues" evidence="1">
    <location>
        <begin position="52"/>
        <end position="66"/>
    </location>
</feature>
<proteinExistence type="predicted"/>
<accession>A0A8H9G9L3</accession>
<sequence>MKFGRRKRDEVEVAEAVADEVEVADTTPEVDIATDADADLDEMDAVAPTDKSAPEDRAENGPHDETEANLVRPYVDLGGVKVLPREGQHLRLEVEEGSQRVVAVGLDYDESTLQVQPFAAPRSTGLWHEIRAQIAEQIERQGGEVSEVDGPFGPELRALVPVANENGVTEGARPARFIGVDGPRWFLRGVIAGKAAETPDDAADIEDLFRSVVVVRGATPMPPRDLIPLHMPKSTQSAI</sequence>
<protein>
    <recommendedName>
        <fullName evidence="4">DUF3710 domain-containing protein</fullName>
    </recommendedName>
</protein>
<gene>
    <name evidence="2" type="ORF">GCM10009769_05930</name>
</gene>
<feature type="region of interest" description="Disordered" evidence="1">
    <location>
        <begin position="22"/>
        <end position="68"/>
    </location>
</feature>
<organism evidence="2 3">
    <name type="scientific">Curtobacterium luteum</name>
    <dbReference type="NCBI Taxonomy" id="33881"/>
    <lineage>
        <taxon>Bacteria</taxon>
        <taxon>Bacillati</taxon>
        <taxon>Actinomycetota</taxon>
        <taxon>Actinomycetes</taxon>
        <taxon>Micrococcales</taxon>
        <taxon>Microbacteriaceae</taxon>
        <taxon>Curtobacterium</taxon>
    </lineage>
</organism>
<dbReference type="AlphaFoldDB" id="A0A8H9G9L3"/>
<name>A0A8H9G9L3_9MICO</name>
<dbReference type="Pfam" id="PF12502">
    <property type="entry name" value="DUF3710"/>
    <property type="match status" value="1"/>
</dbReference>
<reference evidence="2" key="2">
    <citation type="submission" date="2020-09" db="EMBL/GenBank/DDBJ databases">
        <authorList>
            <person name="Sun Q."/>
            <person name="Ohkuma M."/>
        </authorList>
    </citation>
    <scope>NUCLEOTIDE SEQUENCE</scope>
    <source>
        <strain evidence="2">JCM 1480</strain>
    </source>
</reference>